<reference evidence="1" key="2">
    <citation type="submission" date="2024-05" db="EMBL/GenBank/DDBJ databases">
        <authorList>
            <person name="Wolfe A."/>
        </authorList>
    </citation>
    <scope>NUCLEOTIDE SEQUENCE</scope>
    <source>
        <strain evidence="1">UMB1064</strain>
    </source>
</reference>
<organism evidence="1 2">
    <name type="scientific">Corynebacterium amycolatum</name>
    <dbReference type="NCBI Taxonomy" id="43765"/>
    <lineage>
        <taxon>Bacteria</taxon>
        <taxon>Bacillati</taxon>
        <taxon>Actinomycetota</taxon>
        <taxon>Actinomycetes</taxon>
        <taxon>Mycobacteriales</taxon>
        <taxon>Corynebacteriaceae</taxon>
        <taxon>Corynebacterium</taxon>
    </lineage>
</organism>
<dbReference type="EMBL" id="JASOOY020000030">
    <property type="protein sequence ID" value="MEO3717599.1"/>
    <property type="molecule type" value="Genomic_DNA"/>
</dbReference>
<evidence type="ECO:0000313" key="2">
    <source>
        <dbReference type="Proteomes" id="UP001223646"/>
    </source>
</evidence>
<gene>
    <name evidence="1" type="ORF">QP460_008355</name>
</gene>
<dbReference type="InterPro" id="IPR025447">
    <property type="entry name" value="DUF4192"/>
</dbReference>
<dbReference type="Proteomes" id="UP001223646">
    <property type="component" value="Unassembled WGS sequence"/>
</dbReference>
<accession>A0AAW9SW37</accession>
<dbReference type="AlphaFoldDB" id="A0AAW9SW37"/>
<sequence length="370" mass="40516">MGNKKNFGAGKMPEIEPSVFLTNLPGIVGFYPRGQVVIAALYRQQVEDFIDGKVEFDPTAHAGPMLIKDVGSMESNPDLVRAAADFLLDEGCTHADVFIIDESWGIEKDSTPITGWLREGGLHEVRLAGVATIAAGEVVTDEQGEIVGIVGDSLMTENANLISRQGEQIFKNYEEYRSYFRGGQFRDSKDRALIERLRERAIAVEQPRKLKIGSDNPALIEHFDMLKTAVENVADGVMEAHEAVRDENAGYAIAAALTNVTLRDMSMIFITTQLAQSMGEIWREAAIVHRGSLRANALACFAIAKFAAGLENYAQTALDEAAGEQPNHSLTQLLEIAVANQIVPRCVGTILGAAQEVLRRVYKVKMPRID</sequence>
<comment type="caution">
    <text evidence="1">The sequence shown here is derived from an EMBL/GenBank/DDBJ whole genome shotgun (WGS) entry which is preliminary data.</text>
</comment>
<name>A0AAW9SW37_CORAY</name>
<dbReference type="RefSeq" id="WP_347658686.1">
    <property type="nucleotide sequence ID" value="NZ_JASOOY020000030.1"/>
</dbReference>
<protein>
    <submittedName>
        <fullName evidence="1">DUF4192 domain-containing protein</fullName>
    </submittedName>
</protein>
<proteinExistence type="predicted"/>
<reference evidence="1" key="1">
    <citation type="submission" date="2023-05" db="EMBL/GenBank/DDBJ databases">
        <authorList>
            <person name="Du J."/>
        </authorList>
    </citation>
    <scope>NUCLEOTIDE SEQUENCE</scope>
    <source>
        <strain evidence="1">UMB1064</strain>
    </source>
</reference>
<dbReference type="Pfam" id="PF13830">
    <property type="entry name" value="DUF4192"/>
    <property type="match status" value="1"/>
</dbReference>
<evidence type="ECO:0000313" key="1">
    <source>
        <dbReference type="EMBL" id="MEO3717599.1"/>
    </source>
</evidence>